<organism evidence="1 2">
    <name type="scientific">Flavobacterium lacisediminis</name>
    <dbReference type="NCBI Taxonomy" id="2989705"/>
    <lineage>
        <taxon>Bacteria</taxon>
        <taxon>Pseudomonadati</taxon>
        <taxon>Bacteroidota</taxon>
        <taxon>Flavobacteriia</taxon>
        <taxon>Flavobacteriales</taxon>
        <taxon>Flavobacteriaceae</taxon>
        <taxon>Flavobacterium</taxon>
    </lineage>
</organism>
<evidence type="ECO:0000313" key="1">
    <source>
        <dbReference type="EMBL" id="MCW1149235.1"/>
    </source>
</evidence>
<reference evidence="1" key="1">
    <citation type="submission" date="2022-10" db="EMBL/GenBank/DDBJ databases">
        <title>Flavobacterium sp. nov., a bacterium isolated from lake sediment.</title>
        <authorList>
            <person name="Qu J.-H."/>
        </authorList>
    </citation>
    <scope>NUCLEOTIDE SEQUENCE</scope>
    <source>
        <strain evidence="1">TH16-21</strain>
    </source>
</reference>
<evidence type="ECO:0000313" key="2">
    <source>
        <dbReference type="Proteomes" id="UP001165677"/>
    </source>
</evidence>
<feature type="non-terminal residue" evidence="1">
    <location>
        <position position="1"/>
    </location>
</feature>
<accession>A0ABT3EKY0</accession>
<sequence>PVTGFTYPTPVCSNGANITPTTVVGFTTGGTYSSTPGLSINGSTGEINVAGSTPGNYTITYLYPATTCGPVGSSTFNITITALPVATISYAGSPYCATGLATVTQTGNTGGVYSSTPGLVINAGTGEVDLAASTSGTYTVSYTIAAAAGCPAVVATASITINPIVTPVTGFSYSTPVCSNGSNITPTTVVGFTTGGTYSSTPGLSINGSTGEINVAGSTP</sequence>
<feature type="non-terminal residue" evidence="1">
    <location>
        <position position="220"/>
    </location>
</feature>
<dbReference type="Proteomes" id="UP001165677">
    <property type="component" value="Unassembled WGS sequence"/>
</dbReference>
<gene>
    <name evidence="1" type="ORF">OJ995_13505</name>
</gene>
<proteinExistence type="predicted"/>
<comment type="caution">
    <text evidence="1">The sequence shown here is derived from an EMBL/GenBank/DDBJ whole genome shotgun (WGS) entry which is preliminary data.</text>
</comment>
<name>A0ABT3EKY0_9FLAO</name>
<keyword evidence="2" id="KW-1185">Reference proteome</keyword>
<dbReference type="EMBL" id="JAPCIO010000025">
    <property type="protein sequence ID" value="MCW1149235.1"/>
    <property type="molecule type" value="Genomic_DNA"/>
</dbReference>
<protein>
    <submittedName>
        <fullName evidence="1">Adhesin</fullName>
    </submittedName>
</protein>